<dbReference type="SUPFAM" id="SSF48264">
    <property type="entry name" value="Cytochrome P450"/>
    <property type="match status" value="1"/>
</dbReference>
<comment type="cofactor">
    <cofactor evidence="1 8">
        <name>heme</name>
        <dbReference type="ChEBI" id="CHEBI:30413"/>
    </cofactor>
</comment>
<evidence type="ECO:0000256" key="5">
    <source>
        <dbReference type="ARBA" id="ARBA00023002"/>
    </source>
</evidence>
<evidence type="ECO:0000256" key="7">
    <source>
        <dbReference type="ARBA" id="ARBA00023033"/>
    </source>
</evidence>
<proteinExistence type="inferred from homology"/>
<comment type="caution">
    <text evidence="10">The sequence shown here is derived from an EMBL/GenBank/DDBJ whole genome shotgun (WGS) entry which is preliminary data.</text>
</comment>
<dbReference type="Gene3D" id="1.10.630.10">
    <property type="entry name" value="Cytochrome P450"/>
    <property type="match status" value="1"/>
</dbReference>
<name>A0AAD6GBE8_9EURO</name>
<dbReference type="AlphaFoldDB" id="A0AAD6GBE8"/>
<keyword evidence="9" id="KW-1133">Transmembrane helix</keyword>
<comment type="similarity">
    <text evidence="2">Belongs to the cytochrome P450 family.</text>
</comment>
<dbReference type="GO" id="GO:0016705">
    <property type="term" value="F:oxidoreductase activity, acting on paired donors, with incorporation or reduction of molecular oxygen"/>
    <property type="evidence" value="ECO:0007669"/>
    <property type="project" value="InterPro"/>
</dbReference>
<dbReference type="InterPro" id="IPR050121">
    <property type="entry name" value="Cytochrome_P450_monoxygenase"/>
</dbReference>
<evidence type="ECO:0000256" key="6">
    <source>
        <dbReference type="ARBA" id="ARBA00023004"/>
    </source>
</evidence>
<evidence type="ECO:0000313" key="11">
    <source>
        <dbReference type="Proteomes" id="UP001220324"/>
    </source>
</evidence>
<organism evidence="10 11">
    <name type="scientific">Penicillium frequentans</name>
    <dbReference type="NCBI Taxonomy" id="3151616"/>
    <lineage>
        <taxon>Eukaryota</taxon>
        <taxon>Fungi</taxon>
        <taxon>Dikarya</taxon>
        <taxon>Ascomycota</taxon>
        <taxon>Pezizomycotina</taxon>
        <taxon>Eurotiomycetes</taxon>
        <taxon>Eurotiomycetidae</taxon>
        <taxon>Eurotiales</taxon>
        <taxon>Aspergillaceae</taxon>
        <taxon>Penicillium</taxon>
    </lineage>
</organism>
<evidence type="ECO:0000256" key="3">
    <source>
        <dbReference type="ARBA" id="ARBA00022617"/>
    </source>
</evidence>
<evidence type="ECO:0000256" key="9">
    <source>
        <dbReference type="SAM" id="Phobius"/>
    </source>
</evidence>
<evidence type="ECO:0000256" key="2">
    <source>
        <dbReference type="ARBA" id="ARBA00010617"/>
    </source>
</evidence>
<evidence type="ECO:0000256" key="1">
    <source>
        <dbReference type="ARBA" id="ARBA00001971"/>
    </source>
</evidence>
<evidence type="ECO:0000256" key="8">
    <source>
        <dbReference type="PIRSR" id="PIRSR602401-1"/>
    </source>
</evidence>
<dbReference type="InterPro" id="IPR036396">
    <property type="entry name" value="Cyt_P450_sf"/>
</dbReference>
<dbReference type="GO" id="GO:0020037">
    <property type="term" value="F:heme binding"/>
    <property type="evidence" value="ECO:0007669"/>
    <property type="project" value="InterPro"/>
</dbReference>
<evidence type="ECO:0000256" key="4">
    <source>
        <dbReference type="ARBA" id="ARBA00022723"/>
    </source>
</evidence>
<dbReference type="Proteomes" id="UP001220324">
    <property type="component" value="Unassembled WGS sequence"/>
</dbReference>
<evidence type="ECO:0000313" key="10">
    <source>
        <dbReference type="EMBL" id="KAJ5525455.1"/>
    </source>
</evidence>
<keyword evidence="6 8" id="KW-0408">Iron</keyword>
<keyword evidence="4 8" id="KW-0479">Metal-binding</keyword>
<feature type="transmembrane region" description="Helical" evidence="9">
    <location>
        <begin position="36"/>
        <end position="58"/>
    </location>
</feature>
<gene>
    <name evidence="10" type="ORF">N7494_012105</name>
</gene>
<accession>A0AAD6GBE8</accession>
<keyword evidence="3 8" id="KW-0349">Heme</keyword>
<sequence length="526" mass="61167">MAELFIFLKPRFSSEYHLERPESSPYQKNMDHKIRLYLYGTMLITFAYFICLVFYRLFLSPLASFPGPALAAASGWYEAYFQLVMPGRFTWQIEHLHKKYGPVVRIKPNEVHVHDPDNYTTLYSGPTHNREKERWFYYTGLPLSLFSTPDHRTHRARRSLISPFFTRKAVREFQPVLQDKLQSLCRHFSKSLNHDIPLELHTAFISFAGDAMSQYAFGEQRGFSFLDEPDLMPTWKNGVNAMFGGARLVRQFPFLYPLRNLIPPISRTVYPTFSRIEYLEYRDGILDDEQKKRAIYPAMLANDKLPASEKETKRLQDEATFFMLAASDAPSQALAITTFHILENPEVFGKLRDELFSAFPEVTSILSLEELEPLPYLTAVLREGLRLSNIVVPRQPRVAPDEALQFHNWTIPPGTPVSMTIYHILRDPNIFPEPTRFNPERWLIGQEELRKLEKYLVPFSKGGLGCLGPNMAWAWLYLVIGNILRRFDLVLYNTTRDNVEMVQDNFSGQTADGMNMVQVKVRREYY</sequence>
<keyword evidence="5" id="KW-0560">Oxidoreductase</keyword>
<dbReference type="GO" id="GO:0005506">
    <property type="term" value="F:iron ion binding"/>
    <property type="evidence" value="ECO:0007669"/>
    <property type="project" value="InterPro"/>
</dbReference>
<dbReference type="InterPro" id="IPR002401">
    <property type="entry name" value="Cyt_P450_E_grp-I"/>
</dbReference>
<dbReference type="Pfam" id="PF00067">
    <property type="entry name" value="p450"/>
    <property type="match status" value="1"/>
</dbReference>
<keyword evidence="9" id="KW-0472">Membrane</keyword>
<dbReference type="EMBL" id="JAQIZZ010000008">
    <property type="protein sequence ID" value="KAJ5525455.1"/>
    <property type="molecule type" value="Genomic_DNA"/>
</dbReference>
<keyword evidence="11" id="KW-1185">Reference proteome</keyword>
<feature type="binding site" description="axial binding residue" evidence="8">
    <location>
        <position position="466"/>
    </location>
    <ligand>
        <name>heme</name>
        <dbReference type="ChEBI" id="CHEBI:30413"/>
    </ligand>
    <ligandPart>
        <name>Fe</name>
        <dbReference type="ChEBI" id="CHEBI:18248"/>
    </ligandPart>
</feature>
<dbReference type="CDD" id="cd11062">
    <property type="entry name" value="CYP58-like"/>
    <property type="match status" value="1"/>
</dbReference>
<dbReference type="PANTHER" id="PTHR24305:SF157">
    <property type="entry name" value="N-ACETYLTRYPTOPHAN 6-HYDROXYLASE IVOC-RELATED"/>
    <property type="match status" value="1"/>
</dbReference>
<keyword evidence="9" id="KW-0812">Transmembrane</keyword>
<reference evidence="10 11" key="1">
    <citation type="journal article" date="2023" name="IMA Fungus">
        <title>Comparative genomic study of the Penicillium genus elucidates a diverse pangenome and 15 lateral gene transfer events.</title>
        <authorList>
            <person name="Petersen C."/>
            <person name="Sorensen T."/>
            <person name="Nielsen M.R."/>
            <person name="Sondergaard T.E."/>
            <person name="Sorensen J.L."/>
            <person name="Fitzpatrick D.A."/>
            <person name="Frisvad J.C."/>
            <person name="Nielsen K.L."/>
        </authorList>
    </citation>
    <scope>NUCLEOTIDE SEQUENCE [LARGE SCALE GENOMIC DNA]</scope>
    <source>
        <strain evidence="10 11">IBT 35679</strain>
    </source>
</reference>
<dbReference type="InterPro" id="IPR001128">
    <property type="entry name" value="Cyt_P450"/>
</dbReference>
<dbReference type="PRINTS" id="PR00463">
    <property type="entry name" value="EP450I"/>
</dbReference>
<dbReference type="GO" id="GO:0004497">
    <property type="term" value="F:monooxygenase activity"/>
    <property type="evidence" value="ECO:0007669"/>
    <property type="project" value="UniProtKB-KW"/>
</dbReference>
<dbReference type="PANTHER" id="PTHR24305">
    <property type="entry name" value="CYTOCHROME P450"/>
    <property type="match status" value="1"/>
</dbReference>
<protein>
    <submittedName>
        <fullName evidence="10">Cytochrome P450</fullName>
    </submittedName>
</protein>
<dbReference type="GO" id="GO:0043386">
    <property type="term" value="P:mycotoxin biosynthetic process"/>
    <property type="evidence" value="ECO:0007669"/>
    <property type="project" value="UniProtKB-ARBA"/>
</dbReference>
<keyword evidence="7" id="KW-0503">Monooxygenase</keyword>